<name>A0ABW5S0C1_9BACL</name>
<dbReference type="RefSeq" id="WP_253059557.1">
    <property type="nucleotide sequence ID" value="NZ_JAMXWM010000004.1"/>
</dbReference>
<dbReference type="Proteomes" id="UP001597399">
    <property type="component" value="Unassembled WGS sequence"/>
</dbReference>
<keyword evidence="2" id="KW-1185">Reference proteome</keyword>
<dbReference type="EMBL" id="JBHUMQ010000003">
    <property type="protein sequence ID" value="MFD2692452.1"/>
    <property type="molecule type" value="Genomic_DNA"/>
</dbReference>
<gene>
    <name evidence="1" type="ORF">ACFSUE_02175</name>
</gene>
<evidence type="ECO:0000313" key="2">
    <source>
        <dbReference type="Proteomes" id="UP001597399"/>
    </source>
</evidence>
<organism evidence="1 2">
    <name type="scientific">Sporolactobacillus shoreicorticis</name>
    <dbReference type="NCBI Taxonomy" id="1923877"/>
    <lineage>
        <taxon>Bacteria</taxon>
        <taxon>Bacillati</taxon>
        <taxon>Bacillota</taxon>
        <taxon>Bacilli</taxon>
        <taxon>Bacillales</taxon>
        <taxon>Sporolactobacillaceae</taxon>
        <taxon>Sporolactobacillus</taxon>
    </lineage>
</organism>
<protein>
    <submittedName>
        <fullName evidence="1">Uncharacterized protein</fullName>
    </submittedName>
</protein>
<comment type="caution">
    <text evidence="1">The sequence shown here is derived from an EMBL/GenBank/DDBJ whole genome shotgun (WGS) entry which is preliminary data.</text>
</comment>
<evidence type="ECO:0000313" key="1">
    <source>
        <dbReference type="EMBL" id="MFD2692452.1"/>
    </source>
</evidence>
<proteinExistence type="predicted"/>
<accession>A0ABW5S0C1</accession>
<sequence length="103" mass="11840">MAAVWVDTTDGNQKKRTGSTQFELRVQDGFNLIVHRLLHCTGWFMTCYKLDITARRLDSEDIEIAKTEALEKIWVVADQEREKLRLFQNAVKGVINDASTNIN</sequence>
<reference evidence="2" key="1">
    <citation type="journal article" date="2019" name="Int. J. Syst. Evol. Microbiol.">
        <title>The Global Catalogue of Microorganisms (GCM) 10K type strain sequencing project: providing services to taxonomists for standard genome sequencing and annotation.</title>
        <authorList>
            <consortium name="The Broad Institute Genomics Platform"/>
            <consortium name="The Broad Institute Genome Sequencing Center for Infectious Disease"/>
            <person name="Wu L."/>
            <person name="Ma J."/>
        </authorList>
    </citation>
    <scope>NUCLEOTIDE SEQUENCE [LARGE SCALE GENOMIC DNA]</scope>
    <source>
        <strain evidence="2">TISTR 2466</strain>
    </source>
</reference>